<dbReference type="PANTHER" id="PTHR31739:SF38">
    <property type="entry name" value="TERPENE SYNTHASE METAL-BINDING DOMAIN-CONTAINING PROTEIN"/>
    <property type="match status" value="1"/>
</dbReference>
<evidence type="ECO:0000256" key="2">
    <source>
        <dbReference type="ARBA" id="ARBA00022842"/>
    </source>
</evidence>
<name>A0ABM0SYQ6_CAMSA</name>
<dbReference type="Gene3D" id="1.10.600.10">
    <property type="entry name" value="Farnesyl Diphosphate Synthase"/>
    <property type="match status" value="1"/>
</dbReference>
<dbReference type="Gene3D" id="1.50.10.130">
    <property type="entry name" value="Terpene synthase, N-terminal domain"/>
    <property type="match status" value="1"/>
</dbReference>
<dbReference type="InterPro" id="IPR036965">
    <property type="entry name" value="Terpene_synth_N_sf"/>
</dbReference>
<reference evidence="6" key="2">
    <citation type="submission" date="2025-08" db="UniProtKB">
        <authorList>
            <consortium name="RefSeq"/>
        </authorList>
    </citation>
    <scope>IDENTIFICATION</scope>
    <source>
        <tissue evidence="6">Leaf</tissue>
    </source>
</reference>
<dbReference type="SUPFAM" id="SSF48576">
    <property type="entry name" value="Terpenoid synthases"/>
    <property type="match status" value="1"/>
</dbReference>
<dbReference type="Proteomes" id="UP000694864">
    <property type="component" value="Chromosome 7"/>
</dbReference>
<sequence>MKFKSHFTSDLYFIAEEIKRDTFELDNFNTNPYSFVSPSAYDTAWLAMIEDDDTLQPMFQGYVDWILNNQNVIEGLWGRLGDENGDETLTSTLACVVALRKWNIGSLHVHKGKRYIERSMESIIGKYTNPNMKGSCPRWLVLMFTGLLEIAEQLGLRFLFSTRAKRMINNLLFQRKKILQREKLVDDRHNQQSLLAYLEVLPSTLYAKNQKDIIQKLGDSDGSLFQSPSATAAAYMLSRNTQCLAYLKSLVQRCPDGVPQVYPLSEELIKLTMVNIMDNFGLAEYFGEEIDHFILQIYKNYEEENVVTMPISSKVDQLHKASLEFRMLRLNGYDVLPRSFCWFLSDEEIRDHLETNTECLFFVMLSVYRATDLMFPGECELEEAREFSRKFLNKSHFIDEQFVPIFHIKHEISSPWRARLKHLDHRMWIEDKDSNAFSVGKASLIRISIDKFTHLALRNFELRQAVYRHEMEDLITWVKKSGLNDIGFGREKTTYCYFAASSSTSLPIKTATNIRKLMAKSGILITVADDFFDEEGSFDELGALTKAVIRWEGEALKGYGKIIFKALDDLVKETAETCLKGHGTDITDHLRNIWSETFESWLREANWSKKGHIPSIEEYLQNGMISIAVHTIVLPTLCLIESCFPQHKLKPGNYDDITALLMTITRLLNDLQSYQKEQEQRKINSVLLHMKSHCGLKIEDSIAYIEKIIDSKRKEFMEYVLMDKFSDLSKPCKDIHMSLYKVFEMFFNKKNRYDSDTEMLEDIKKALYDPINLEIISTLRDLSNV</sequence>
<dbReference type="InterPro" id="IPR008949">
    <property type="entry name" value="Isoprenoid_synthase_dom_sf"/>
</dbReference>
<dbReference type="Gene3D" id="1.50.10.160">
    <property type="match status" value="1"/>
</dbReference>
<dbReference type="PANTHER" id="PTHR31739">
    <property type="entry name" value="ENT-COPALYL DIPHOSPHATE SYNTHASE, CHLOROPLASTIC"/>
    <property type="match status" value="1"/>
</dbReference>
<evidence type="ECO:0000259" key="3">
    <source>
        <dbReference type="Pfam" id="PF01397"/>
    </source>
</evidence>
<dbReference type="RefSeq" id="XP_010418060.1">
    <property type="nucleotide sequence ID" value="XM_010419758.2"/>
</dbReference>
<dbReference type="SFLD" id="SFLDG01014">
    <property type="entry name" value="Terpene_Cyclase_Like_1_N-term"/>
    <property type="match status" value="1"/>
</dbReference>
<evidence type="ECO:0000256" key="1">
    <source>
        <dbReference type="ARBA" id="ARBA00022723"/>
    </source>
</evidence>
<protein>
    <submittedName>
        <fullName evidence="6">(E,E)-geranyllinalool synthase-like isoform X1</fullName>
    </submittedName>
</protein>
<dbReference type="InterPro" id="IPR001906">
    <property type="entry name" value="Terpene_synth_N"/>
</dbReference>
<dbReference type="SUPFAM" id="SSF48239">
    <property type="entry name" value="Terpenoid cyclases/Protein prenyltransferases"/>
    <property type="match status" value="2"/>
</dbReference>
<accession>A0ABM0SYQ6</accession>
<dbReference type="Pfam" id="PF03936">
    <property type="entry name" value="Terpene_synth_C"/>
    <property type="match status" value="1"/>
</dbReference>
<feature type="domain" description="Terpene synthase N-terminal" evidence="3">
    <location>
        <begin position="220"/>
        <end position="397"/>
    </location>
</feature>
<keyword evidence="2" id="KW-0460">Magnesium</keyword>
<evidence type="ECO:0000313" key="6">
    <source>
        <dbReference type="RefSeq" id="XP_010418060.1"/>
    </source>
</evidence>
<gene>
    <name evidence="6" type="primary">LOC104703701</name>
</gene>
<keyword evidence="1" id="KW-0479">Metal-binding</keyword>
<dbReference type="InterPro" id="IPR008930">
    <property type="entry name" value="Terpenoid_cyclase/PrenylTrfase"/>
</dbReference>
<dbReference type="InterPro" id="IPR050148">
    <property type="entry name" value="Terpene_synthase-like"/>
</dbReference>
<dbReference type="Pfam" id="PF01397">
    <property type="entry name" value="Terpene_synth"/>
    <property type="match status" value="1"/>
</dbReference>
<evidence type="ECO:0000259" key="4">
    <source>
        <dbReference type="Pfam" id="PF03936"/>
    </source>
</evidence>
<dbReference type="InterPro" id="IPR005630">
    <property type="entry name" value="Terpene_synthase_metal-bd"/>
</dbReference>
<dbReference type="GeneID" id="104703701"/>
<reference evidence="5" key="1">
    <citation type="journal article" date="2014" name="Nat. Commun.">
        <title>The emerging biofuel crop Camelina sativa retains a highly undifferentiated hexaploid genome structure.</title>
        <authorList>
            <person name="Kagale S."/>
            <person name="Koh C."/>
            <person name="Nixon J."/>
            <person name="Bollina V."/>
            <person name="Clarke W.E."/>
            <person name="Tuteja R."/>
            <person name="Spillane C."/>
            <person name="Robinson S.J."/>
            <person name="Links M.G."/>
            <person name="Clarke C."/>
            <person name="Higgins E.E."/>
            <person name="Huebert T."/>
            <person name="Sharpe A.G."/>
            <person name="Parkin I.A."/>
        </authorList>
    </citation>
    <scope>NUCLEOTIDE SEQUENCE [LARGE SCALE GENOMIC DNA]</scope>
    <source>
        <strain evidence="5">cv. DH55</strain>
    </source>
</reference>
<proteinExistence type="predicted"/>
<keyword evidence="5" id="KW-1185">Reference proteome</keyword>
<feature type="domain" description="Terpene synthase metal-binding" evidence="4">
    <location>
        <begin position="480"/>
        <end position="715"/>
    </location>
</feature>
<organism evidence="5 6">
    <name type="scientific">Camelina sativa</name>
    <name type="common">False flax</name>
    <name type="synonym">Myagrum sativum</name>
    <dbReference type="NCBI Taxonomy" id="90675"/>
    <lineage>
        <taxon>Eukaryota</taxon>
        <taxon>Viridiplantae</taxon>
        <taxon>Streptophyta</taxon>
        <taxon>Embryophyta</taxon>
        <taxon>Tracheophyta</taxon>
        <taxon>Spermatophyta</taxon>
        <taxon>Magnoliopsida</taxon>
        <taxon>eudicotyledons</taxon>
        <taxon>Gunneridae</taxon>
        <taxon>Pentapetalae</taxon>
        <taxon>rosids</taxon>
        <taxon>malvids</taxon>
        <taxon>Brassicales</taxon>
        <taxon>Brassicaceae</taxon>
        <taxon>Camelineae</taxon>
        <taxon>Camelina</taxon>
    </lineage>
</organism>
<evidence type="ECO:0000313" key="5">
    <source>
        <dbReference type="Proteomes" id="UP000694864"/>
    </source>
</evidence>